<evidence type="ECO:0000313" key="4">
    <source>
        <dbReference type="EMBL" id="SFO94567.1"/>
    </source>
</evidence>
<dbReference type="AlphaFoldDB" id="A0A1I5LBD3"/>
<dbReference type="OrthoDB" id="9801783at2"/>
<keyword evidence="3" id="KW-0520">NAD</keyword>
<protein>
    <submittedName>
        <fullName evidence="4">4-hydroxythreonine-4-phosphate dehydrogenase</fullName>
    </submittedName>
</protein>
<dbReference type="PANTHER" id="PTHR30004:SF3">
    <property type="entry name" value="4-HYDROXYTHREONINE-4-PHOSPHATE DEHYDROGENASE 2-RELATED"/>
    <property type="match status" value="1"/>
</dbReference>
<dbReference type="PANTHER" id="PTHR30004">
    <property type="entry name" value="4-HYDROXYTHREONINE-4-PHOSPHATE DEHYDROGENASE"/>
    <property type="match status" value="1"/>
</dbReference>
<keyword evidence="1" id="KW-0479">Metal-binding</keyword>
<dbReference type="GeneID" id="35872540"/>
<gene>
    <name evidence="4" type="ORF">SAMN03084138_00912</name>
</gene>
<dbReference type="GO" id="GO:0051287">
    <property type="term" value="F:NAD binding"/>
    <property type="evidence" value="ECO:0007669"/>
    <property type="project" value="InterPro"/>
</dbReference>
<dbReference type="RefSeq" id="WP_017013684.1">
    <property type="nucleotide sequence ID" value="NZ_FOWR01000005.1"/>
</dbReference>
<dbReference type="GO" id="GO:0016491">
    <property type="term" value="F:oxidoreductase activity"/>
    <property type="evidence" value="ECO:0007669"/>
    <property type="project" value="UniProtKB-KW"/>
</dbReference>
<dbReference type="SUPFAM" id="SSF53659">
    <property type="entry name" value="Isocitrate/Isopropylmalate dehydrogenase-like"/>
    <property type="match status" value="1"/>
</dbReference>
<dbReference type="Pfam" id="PF04166">
    <property type="entry name" value="PdxA"/>
    <property type="match status" value="1"/>
</dbReference>
<evidence type="ECO:0000256" key="2">
    <source>
        <dbReference type="ARBA" id="ARBA00023002"/>
    </source>
</evidence>
<dbReference type="GO" id="GO:0046872">
    <property type="term" value="F:metal ion binding"/>
    <property type="evidence" value="ECO:0007669"/>
    <property type="project" value="UniProtKB-KW"/>
</dbReference>
<name>A0A1I5LBD3_9GAMM</name>
<evidence type="ECO:0000313" key="5">
    <source>
        <dbReference type="Proteomes" id="UP000182692"/>
    </source>
</evidence>
<organism evidence="4 5">
    <name type="scientific">Enterovibrio norvegicus DSM 15893</name>
    <dbReference type="NCBI Taxonomy" id="1121869"/>
    <lineage>
        <taxon>Bacteria</taxon>
        <taxon>Pseudomonadati</taxon>
        <taxon>Pseudomonadota</taxon>
        <taxon>Gammaproteobacteria</taxon>
        <taxon>Vibrionales</taxon>
        <taxon>Vibrionaceae</taxon>
        <taxon>Enterovibrio</taxon>
    </lineage>
</organism>
<dbReference type="STRING" id="1121869.SAMN03084138_00912"/>
<sequence>MRKAPVVAITLGDPSGIGPELVAKLLASEQRVRHCHCVLVGDEWLWKNAQTLTRLMHDLPVINAFEEAEHTPLGSVCFLPVSTMAEADHKVGIANKESGASVLNVLTMCLDAAKASEIDAICFAPLNKQAMKLAGMPFEDELHFFADQLEVEEYFCEFNTLGDIWTSRISSHVPFKDVTQYLSQDRIIEATKLIHDCLIKSGVARPKIAIAALNPHGGDGGICGREEIDIIQPAVKTLQDQHYPVSGPFPADTLFLKVRDGEFDAVVTMYHDQGQIAIKLLGFEKGVTVQGGLPIAITTPAHGTAFDISGKNQANVNATLNAFNLACVMAQSAFKETLATNNTEA</sequence>
<proteinExistence type="predicted"/>
<dbReference type="EMBL" id="FOWR01000005">
    <property type="protein sequence ID" value="SFO94567.1"/>
    <property type="molecule type" value="Genomic_DNA"/>
</dbReference>
<dbReference type="Gene3D" id="3.40.718.10">
    <property type="entry name" value="Isopropylmalate Dehydrogenase"/>
    <property type="match status" value="1"/>
</dbReference>
<accession>A0A1I5LBD3</accession>
<dbReference type="Proteomes" id="UP000182692">
    <property type="component" value="Unassembled WGS sequence"/>
</dbReference>
<dbReference type="InterPro" id="IPR005255">
    <property type="entry name" value="PdxA_fam"/>
</dbReference>
<keyword evidence="2" id="KW-0560">Oxidoreductase</keyword>
<reference evidence="4 5" key="1">
    <citation type="submission" date="2016-10" db="EMBL/GenBank/DDBJ databases">
        <authorList>
            <person name="de Groot N.N."/>
        </authorList>
    </citation>
    <scope>NUCLEOTIDE SEQUENCE [LARGE SCALE GENOMIC DNA]</scope>
    <source>
        <strain evidence="4 5">DSM 15893</strain>
    </source>
</reference>
<evidence type="ECO:0000256" key="1">
    <source>
        <dbReference type="ARBA" id="ARBA00022723"/>
    </source>
</evidence>
<evidence type="ECO:0000256" key="3">
    <source>
        <dbReference type="ARBA" id="ARBA00023027"/>
    </source>
</evidence>